<keyword evidence="3 8" id="KW-0812">Transmembrane</keyword>
<feature type="region of interest" description="Disordered" evidence="7">
    <location>
        <begin position="226"/>
        <end position="255"/>
    </location>
</feature>
<feature type="compositionally biased region" description="Basic and acidic residues" evidence="7">
    <location>
        <begin position="226"/>
        <end position="247"/>
    </location>
</feature>
<feature type="transmembrane region" description="Helical" evidence="8">
    <location>
        <begin position="95"/>
        <end position="114"/>
    </location>
</feature>
<accession>A0A6G1IGF7</accession>
<proteinExistence type="predicted"/>
<evidence type="ECO:0000256" key="5">
    <source>
        <dbReference type="ARBA" id="ARBA00022989"/>
    </source>
</evidence>
<dbReference type="AlphaFoldDB" id="A0A6G1IGF7"/>
<evidence type="ECO:0000256" key="2">
    <source>
        <dbReference type="ARBA" id="ARBA00022448"/>
    </source>
</evidence>
<protein>
    <recommendedName>
        <fullName evidence="10">Cytochrome b561 domain-containing protein</fullName>
    </recommendedName>
</protein>
<feature type="domain" description="Cytochrome b561" evidence="10">
    <location>
        <begin position="59"/>
        <end position="181"/>
    </location>
</feature>
<feature type="signal peptide" evidence="9">
    <location>
        <begin position="1"/>
        <end position="29"/>
    </location>
</feature>
<evidence type="ECO:0000256" key="4">
    <source>
        <dbReference type="ARBA" id="ARBA00022982"/>
    </source>
</evidence>
<dbReference type="InterPro" id="IPR006593">
    <property type="entry name" value="Cyt_b561/ferric_Rdtase_TM"/>
</dbReference>
<dbReference type="Proteomes" id="UP000799291">
    <property type="component" value="Unassembled WGS sequence"/>
</dbReference>
<organism evidence="11 12">
    <name type="scientific">Lentithecium fluviatile CBS 122367</name>
    <dbReference type="NCBI Taxonomy" id="1168545"/>
    <lineage>
        <taxon>Eukaryota</taxon>
        <taxon>Fungi</taxon>
        <taxon>Dikarya</taxon>
        <taxon>Ascomycota</taxon>
        <taxon>Pezizomycotina</taxon>
        <taxon>Dothideomycetes</taxon>
        <taxon>Pleosporomycetidae</taxon>
        <taxon>Pleosporales</taxon>
        <taxon>Massarineae</taxon>
        <taxon>Lentitheciaceae</taxon>
        <taxon>Lentithecium</taxon>
    </lineage>
</organism>
<gene>
    <name evidence="11" type="ORF">K458DRAFT_436697</name>
</gene>
<dbReference type="Gene3D" id="1.20.120.1770">
    <property type="match status" value="1"/>
</dbReference>
<dbReference type="PANTHER" id="PTHR47797:SF3">
    <property type="entry name" value="CYTOCHROME B561 DOMAIN-CONTAINING PROTEIN"/>
    <property type="match status" value="1"/>
</dbReference>
<keyword evidence="2" id="KW-0813">Transport</keyword>
<dbReference type="CDD" id="cd08760">
    <property type="entry name" value="Cyt_b561_FRRS1_like"/>
    <property type="match status" value="1"/>
</dbReference>
<feature type="transmembrane region" description="Helical" evidence="8">
    <location>
        <begin position="157"/>
        <end position="174"/>
    </location>
</feature>
<evidence type="ECO:0000313" key="12">
    <source>
        <dbReference type="Proteomes" id="UP000799291"/>
    </source>
</evidence>
<keyword evidence="12" id="KW-1185">Reference proteome</keyword>
<evidence type="ECO:0000313" key="11">
    <source>
        <dbReference type="EMBL" id="KAF2677215.1"/>
    </source>
</evidence>
<feature type="transmembrane region" description="Helical" evidence="8">
    <location>
        <begin position="186"/>
        <end position="208"/>
    </location>
</feature>
<keyword evidence="9" id="KW-0732">Signal</keyword>
<evidence type="ECO:0000259" key="10">
    <source>
        <dbReference type="SMART" id="SM00665"/>
    </source>
</evidence>
<dbReference type="OrthoDB" id="19261at2759"/>
<comment type="subcellular location">
    <subcellularLocation>
        <location evidence="1">Membrane</location>
    </subcellularLocation>
</comment>
<feature type="transmembrane region" description="Helical" evidence="8">
    <location>
        <begin position="63"/>
        <end position="83"/>
    </location>
</feature>
<evidence type="ECO:0000256" key="7">
    <source>
        <dbReference type="SAM" id="MobiDB-lite"/>
    </source>
</evidence>
<dbReference type="GO" id="GO:0016020">
    <property type="term" value="C:membrane"/>
    <property type="evidence" value="ECO:0007669"/>
    <property type="project" value="UniProtKB-SubCell"/>
</dbReference>
<evidence type="ECO:0000256" key="8">
    <source>
        <dbReference type="SAM" id="Phobius"/>
    </source>
</evidence>
<feature type="chain" id="PRO_5026089030" description="Cytochrome b561 domain-containing protein" evidence="9">
    <location>
        <begin position="30"/>
        <end position="255"/>
    </location>
</feature>
<dbReference type="PANTHER" id="PTHR47797">
    <property type="entry name" value="DEHYDROGENASE, PUTATIVE (AFU_ORTHOLOGUE AFUA_8G05805)-RELATED"/>
    <property type="match status" value="1"/>
</dbReference>
<keyword evidence="4" id="KW-0249">Electron transport</keyword>
<evidence type="ECO:0000256" key="1">
    <source>
        <dbReference type="ARBA" id="ARBA00004370"/>
    </source>
</evidence>
<evidence type="ECO:0000256" key="3">
    <source>
        <dbReference type="ARBA" id="ARBA00022692"/>
    </source>
</evidence>
<keyword evidence="6 8" id="KW-0472">Membrane</keyword>
<dbReference type="SMART" id="SM00665">
    <property type="entry name" value="B561"/>
    <property type="match status" value="1"/>
</dbReference>
<dbReference type="EMBL" id="MU005624">
    <property type="protein sequence ID" value="KAF2677215.1"/>
    <property type="molecule type" value="Genomic_DNA"/>
</dbReference>
<keyword evidence="5 8" id="KW-1133">Transmembrane helix</keyword>
<evidence type="ECO:0000256" key="6">
    <source>
        <dbReference type="ARBA" id="ARBA00023136"/>
    </source>
</evidence>
<feature type="transmembrane region" description="Helical" evidence="8">
    <location>
        <begin position="126"/>
        <end position="145"/>
    </location>
</feature>
<sequence length="255" mass="28498">MYSIPLKMMFKIRPIIATLLFVLPLAVLSAPSERRHGGHAEGGHSKSGHAHTHGPAIKAHGTLLTLAFSFLYPAGVFLIRGGFKRGFFLHWATQGSATAAALTGMSLMIVKSWGRLIRGNAGKHHYIGTALFFAICLQALLGYYHHMLFVKLRRRTYVSYVHTVLGWTVMFGGWVNTVLGFQMGGISMALTVVWLVWLLLASVLMVQAPRLSQFLKRREENNRGKYDAVEQDELKERRKSGDEETLRNETFAVGE</sequence>
<reference evidence="11" key="1">
    <citation type="journal article" date="2020" name="Stud. Mycol.">
        <title>101 Dothideomycetes genomes: a test case for predicting lifestyles and emergence of pathogens.</title>
        <authorList>
            <person name="Haridas S."/>
            <person name="Albert R."/>
            <person name="Binder M."/>
            <person name="Bloem J."/>
            <person name="Labutti K."/>
            <person name="Salamov A."/>
            <person name="Andreopoulos B."/>
            <person name="Baker S."/>
            <person name="Barry K."/>
            <person name="Bills G."/>
            <person name="Bluhm B."/>
            <person name="Cannon C."/>
            <person name="Castanera R."/>
            <person name="Culley D."/>
            <person name="Daum C."/>
            <person name="Ezra D."/>
            <person name="Gonzalez J."/>
            <person name="Henrissat B."/>
            <person name="Kuo A."/>
            <person name="Liang C."/>
            <person name="Lipzen A."/>
            <person name="Lutzoni F."/>
            <person name="Magnuson J."/>
            <person name="Mondo S."/>
            <person name="Nolan M."/>
            <person name="Ohm R."/>
            <person name="Pangilinan J."/>
            <person name="Park H.-J."/>
            <person name="Ramirez L."/>
            <person name="Alfaro M."/>
            <person name="Sun H."/>
            <person name="Tritt A."/>
            <person name="Yoshinaga Y."/>
            <person name="Zwiers L.-H."/>
            <person name="Turgeon B."/>
            <person name="Goodwin S."/>
            <person name="Spatafora J."/>
            <person name="Crous P."/>
            <person name="Grigoriev I."/>
        </authorList>
    </citation>
    <scope>NUCLEOTIDE SEQUENCE</scope>
    <source>
        <strain evidence="11">CBS 122367</strain>
    </source>
</reference>
<evidence type="ECO:0000256" key="9">
    <source>
        <dbReference type="SAM" id="SignalP"/>
    </source>
</evidence>
<name>A0A6G1IGF7_9PLEO</name>